<feature type="region of interest" description="Disordered" evidence="1">
    <location>
        <begin position="110"/>
        <end position="139"/>
    </location>
</feature>
<sequence length="225" mass="24373">MDGRGRDLGSSSMLGLSLGGDSRDAEIWGEKGRLELQLEIFVEIENPRATKSTRGNMLMMASPGNQAELLKMPQQIAKAFSDQKDSMKQASHPSLQPCLSCSAMTLSKNRLSTSHGPAQGTPPFEPPDTEPPDRASSPVQQSYCTFTTAGHSHASSLLHSIDPRRTAAFPCSWTKIYTDAAWTSNCTYLAGVYSSADAYGTFFAMFAMNLNFPSPGKKLVSWPSP</sequence>
<evidence type="ECO:0000313" key="3">
    <source>
        <dbReference type="Proteomes" id="UP000233551"/>
    </source>
</evidence>
<reference evidence="2 3" key="1">
    <citation type="submission" date="2017-11" db="EMBL/GenBank/DDBJ databases">
        <title>De-novo sequencing of pomegranate (Punica granatum L.) genome.</title>
        <authorList>
            <person name="Akparov Z."/>
            <person name="Amiraslanov A."/>
            <person name="Hajiyeva S."/>
            <person name="Abbasov M."/>
            <person name="Kaur K."/>
            <person name="Hamwieh A."/>
            <person name="Solovyev V."/>
            <person name="Salamov A."/>
            <person name="Braich B."/>
            <person name="Kosarev P."/>
            <person name="Mahmoud A."/>
            <person name="Hajiyev E."/>
            <person name="Babayeva S."/>
            <person name="Izzatullayeva V."/>
            <person name="Mammadov A."/>
            <person name="Mammadov A."/>
            <person name="Sharifova S."/>
            <person name="Ojaghi J."/>
            <person name="Eynullazada K."/>
            <person name="Bayramov B."/>
            <person name="Abdulazimova A."/>
            <person name="Shahmuradov I."/>
        </authorList>
    </citation>
    <scope>NUCLEOTIDE SEQUENCE [LARGE SCALE GENOMIC DNA]</scope>
    <source>
        <strain evidence="3">cv. AG2017</strain>
        <tissue evidence="2">Leaf</tissue>
    </source>
</reference>
<accession>A0A2I0HZK7</accession>
<proteinExistence type="predicted"/>
<protein>
    <submittedName>
        <fullName evidence="2">Uncharacterized protein</fullName>
    </submittedName>
</protein>
<dbReference type="EMBL" id="PGOL01004548">
    <property type="protein sequence ID" value="PKI37141.1"/>
    <property type="molecule type" value="Genomic_DNA"/>
</dbReference>
<gene>
    <name evidence="2" type="ORF">CRG98_042476</name>
</gene>
<dbReference type="Proteomes" id="UP000233551">
    <property type="component" value="Unassembled WGS sequence"/>
</dbReference>
<evidence type="ECO:0000313" key="2">
    <source>
        <dbReference type="EMBL" id="PKI37141.1"/>
    </source>
</evidence>
<comment type="caution">
    <text evidence="2">The sequence shown here is derived from an EMBL/GenBank/DDBJ whole genome shotgun (WGS) entry which is preliminary data.</text>
</comment>
<keyword evidence="3" id="KW-1185">Reference proteome</keyword>
<evidence type="ECO:0000256" key="1">
    <source>
        <dbReference type="SAM" id="MobiDB-lite"/>
    </source>
</evidence>
<dbReference type="AlphaFoldDB" id="A0A2I0HZK7"/>
<organism evidence="2 3">
    <name type="scientific">Punica granatum</name>
    <name type="common">Pomegranate</name>
    <dbReference type="NCBI Taxonomy" id="22663"/>
    <lineage>
        <taxon>Eukaryota</taxon>
        <taxon>Viridiplantae</taxon>
        <taxon>Streptophyta</taxon>
        <taxon>Embryophyta</taxon>
        <taxon>Tracheophyta</taxon>
        <taxon>Spermatophyta</taxon>
        <taxon>Magnoliopsida</taxon>
        <taxon>eudicotyledons</taxon>
        <taxon>Gunneridae</taxon>
        <taxon>Pentapetalae</taxon>
        <taxon>rosids</taxon>
        <taxon>malvids</taxon>
        <taxon>Myrtales</taxon>
        <taxon>Lythraceae</taxon>
        <taxon>Punica</taxon>
    </lineage>
</organism>
<name>A0A2I0HZK7_PUNGR</name>